<dbReference type="PANTHER" id="PTHR35561">
    <property type="entry name" value="RNA 2',3'-CYCLIC PHOSPHODIESTERASE"/>
    <property type="match status" value="1"/>
</dbReference>
<dbReference type="OrthoDB" id="7061261at2"/>
<proteinExistence type="inferred from homology"/>
<keyword evidence="1 2" id="KW-0378">Hydrolase</keyword>
<dbReference type="PANTHER" id="PTHR35561:SF1">
    <property type="entry name" value="RNA 2',3'-CYCLIC PHOSPHODIESTERASE"/>
    <property type="match status" value="1"/>
</dbReference>
<dbReference type="InterPro" id="IPR004175">
    <property type="entry name" value="RNA_CPDase"/>
</dbReference>
<keyword evidence="4" id="KW-1185">Reference proteome</keyword>
<dbReference type="Proteomes" id="UP000295375">
    <property type="component" value="Unassembled WGS sequence"/>
</dbReference>
<protein>
    <recommendedName>
        <fullName evidence="2">RNA 2',3'-cyclic phosphodiesterase</fullName>
        <shortName evidence="2">RNA 2',3'-CPDase</shortName>
        <ecNumber evidence="2">3.1.4.58</ecNumber>
    </recommendedName>
</protein>
<dbReference type="NCBIfam" id="TIGR02258">
    <property type="entry name" value="2_5_ligase"/>
    <property type="match status" value="1"/>
</dbReference>
<gene>
    <name evidence="3" type="ORF">EV696_108155</name>
</gene>
<dbReference type="GO" id="GO:0016874">
    <property type="term" value="F:ligase activity"/>
    <property type="evidence" value="ECO:0007669"/>
    <property type="project" value="UniProtKB-KW"/>
</dbReference>
<dbReference type="Pfam" id="PF13563">
    <property type="entry name" value="2_5_RNA_ligase2"/>
    <property type="match status" value="1"/>
</dbReference>
<organism evidence="3 4">
    <name type="scientific">Permianibacter aggregans</name>
    <dbReference type="NCBI Taxonomy" id="1510150"/>
    <lineage>
        <taxon>Bacteria</taxon>
        <taxon>Pseudomonadati</taxon>
        <taxon>Pseudomonadota</taxon>
        <taxon>Gammaproteobacteria</taxon>
        <taxon>Pseudomonadales</taxon>
        <taxon>Pseudomonadaceae</taxon>
        <taxon>Permianibacter</taxon>
    </lineage>
</organism>
<dbReference type="RefSeq" id="WP_133590709.1">
    <property type="nucleotide sequence ID" value="NZ_CP037953.1"/>
</dbReference>
<evidence type="ECO:0000256" key="2">
    <source>
        <dbReference type="HAMAP-Rule" id="MF_01940"/>
    </source>
</evidence>
<dbReference type="GO" id="GO:0004113">
    <property type="term" value="F:2',3'-cyclic-nucleotide 3'-phosphodiesterase activity"/>
    <property type="evidence" value="ECO:0007669"/>
    <property type="project" value="InterPro"/>
</dbReference>
<comment type="caution">
    <text evidence="3">The sequence shown here is derived from an EMBL/GenBank/DDBJ whole genome shotgun (WGS) entry which is preliminary data.</text>
</comment>
<accession>A0A4R6US84</accession>
<comment type="function">
    <text evidence="2">Hydrolyzes RNA 2',3'-cyclic phosphodiester to an RNA 2'-phosphomonoester.</text>
</comment>
<dbReference type="GO" id="GO:0008664">
    <property type="term" value="F:RNA 2',3'-cyclic 3'-phosphodiesterase activity"/>
    <property type="evidence" value="ECO:0007669"/>
    <property type="project" value="UniProtKB-EC"/>
</dbReference>
<dbReference type="Gene3D" id="3.90.1140.10">
    <property type="entry name" value="Cyclic phosphodiesterase"/>
    <property type="match status" value="1"/>
</dbReference>
<feature type="active site" description="Proton donor" evidence="2">
    <location>
        <position position="57"/>
    </location>
</feature>
<feature type="short sequence motif" description="HXTX 1" evidence="2">
    <location>
        <begin position="57"/>
        <end position="60"/>
    </location>
</feature>
<feature type="short sequence motif" description="HXTX 2" evidence="2">
    <location>
        <begin position="145"/>
        <end position="148"/>
    </location>
</feature>
<dbReference type="AlphaFoldDB" id="A0A4R6US84"/>
<evidence type="ECO:0000256" key="1">
    <source>
        <dbReference type="ARBA" id="ARBA00022801"/>
    </source>
</evidence>
<name>A0A4R6US84_9GAMM</name>
<keyword evidence="3" id="KW-0436">Ligase</keyword>
<dbReference type="EMBL" id="SNYM01000008">
    <property type="protein sequence ID" value="TDQ48175.1"/>
    <property type="molecule type" value="Genomic_DNA"/>
</dbReference>
<reference evidence="3 4" key="1">
    <citation type="submission" date="2019-03" db="EMBL/GenBank/DDBJ databases">
        <title>Genomic Encyclopedia of Type Strains, Phase IV (KMG-IV): sequencing the most valuable type-strain genomes for metagenomic binning, comparative biology and taxonomic classification.</title>
        <authorList>
            <person name="Goeker M."/>
        </authorList>
    </citation>
    <scope>NUCLEOTIDE SEQUENCE [LARGE SCALE GENOMIC DNA]</scope>
    <source>
        <strain evidence="3 4">DSM 103792</strain>
    </source>
</reference>
<dbReference type="SUPFAM" id="SSF55144">
    <property type="entry name" value="LigT-like"/>
    <property type="match status" value="1"/>
</dbReference>
<dbReference type="HAMAP" id="MF_01940">
    <property type="entry name" value="RNA_CPDase"/>
    <property type="match status" value="1"/>
</dbReference>
<comment type="catalytic activity">
    <reaction evidence="2">
        <text>a 3'-end 2',3'-cyclophospho-ribonucleotide-RNA + H2O = a 3'-end 2'-phospho-ribonucleotide-RNA + H(+)</text>
        <dbReference type="Rhea" id="RHEA:11828"/>
        <dbReference type="Rhea" id="RHEA-COMP:10464"/>
        <dbReference type="Rhea" id="RHEA-COMP:17353"/>
        <dbReference type="ChEBI" id="CHEBI:15377"/>
        <dbReference type="ChEBI" id="CHEBI:15378"/>
        <dbReference type="ChEBI" id="CHEBI:83064"/>
        <dbReference type="ChEBI" id="CHEBI:173113"/>
        <dbReference type="EC" id="3.1.4.58"/>
    </reaction>
</comment>
<feature type="active site" description="Proton acceptor" evidence="2">
    <location>
        <position position="145"/>
    </location>
</feature>
<sequence length="197" mass="21899">MQQISLMGFEPAKPATDRLFLALFPPADVAANISSQLHRVCESSGINGRAVRTERLHLTLHHVGDFPGLPAETLRQAISAGEILAASPVEVMLDKVSCFDSNPRKPMLVLTGGDNEALRGLQQQLLRCLARYLPRFKPSTNFTPHVTILYGDPAQGCMRHAEQTIEPIRWQATEFVLVHSLLGKTVHRHLARWPLQN</sequence>
<evidence type="ECO:0000313" key="4">
    <source>
        <dbReference type="Proteomes" id="UP000295375"/>
    </source>
</evidence>
<comment type="similarity">
    <text evidence="2">Belongs to the 2H phosphoesterase superfamily. ThpR family.</text>
</comment>
<dbReference type="InterPro" id="IPR009097">
    <property type="entry name" value="Cyclic_Pdiesterase"/>
</dbReference>
<evidence type="ECO:0000313" key="3">
    <source>
        <dbReference type="EMBL" id="TDQ48175.1"/>
    </source>
</evidence>
<dbReference type="EC" id="3.1.4.58" evidence="2"/>